<keyword evidence="2" id="KW-1185">Reference proteome</keyword>
<evidence type="ECO:0000313" key="2">
    <source>
        <dbReference type="Proteomes" id="UP000437709"/>
    </source>
</evidence>
<reference evidence="1 2" key="1">
    <citation type="submission" date="2019-10" db="EMBL/GenBank/DDBJ databases">
        <title>Georgenia wutianyii sp. nov. and Georgenia yuyongxinii sp. nov. isolated from plateau pika (Ochotona curzoniae) in the Qinghai-Tibet plateau of China.</title>
        <authorList>
            <person name="Tian Z."/>
        </authorList>
    </citation>
    <scope>NUCLEOTIDE SEQUENCE [LARGE SCALE GENOMIC DNA]</scope>
    <source>
        <strain evidence="1 2">JCM 19765</strain>
    </source>
</reference>
<protein>
    <submittedName>
        <fullName evidence="1">Uncharacterized protein</fullName>
    </submittedName>
</protein>
<gene>
    <name evidence="1" type="ORF">GB881_03765</name>
</gene>
<evidence type="ECO:0000313" key="1">
    <source>
        <dbReference type="EMBL" id="MPV36170.1"/>
    </source>
</evidence>
<organism evidence="1 2">
    <name type="scientific">Georgenia subflava</name>
    <dbReference type="NCBI Taxonomy" id="1622177"/>
    <lineage>
        <taxon>Bacteria</taxon>
        <taxon>Bacillati</taxon>
        <taxon>Actinomycetota</taxon>
        <taxon>Actinomycetes</taxon>
        <taxon>Micrococcales</taxon>
        <taxon>Bogoriellaceae</taxon>
        <taxon>Georgenia</taxon>
    </lineage>
</organism>
<dbReference type="RefSeq" id="WP_152195847.1">
    <property type="nucleotide sequence ID" value="NZ_VUKD01000004.1"/>
</dbReference>
<dbReference type="EMBL" id="WHPC01000007">
    <property type="protein sequence ID" value="MPV36170.1"/>
    <property type="molecule type" value="Genomic_DNA"/>
</dbReference>
<comment type="caution">
    <text evidence="1">The sequence shown here is derived from an EMBL/GenBank/DDBJ whole genome shotgun (WGS) entry which is preliminary data.</text>
</comment>
<accession>A0A6N7EDT3</accession>
<dbReference type="AlphaFoldDB" id="A0A6N7EDT3"/>
<proteinExistence type="predicted"/>
<name>A0A6N7EDT3_9MICO</name>
<dbReference type="Proteomes" id="UP000437709">
    <property type="component" value="Unassembled WGS sequence"/>
</dbReference>
<sequence length="203" mass="21855">MNVSPDPRVWVGVPMAWPTAVHASAQEWAAATAAALVADQQLDEPETVERLGAVLAAVADLPHPDHVQACYLHLPDVHGALMLLEISAVATDTAANRHLLHRGLTDADRPAEVGAVQVEDGELADGCKFLRVLRFERAGDGGPLGGILRHAVRQHVGPHRAVDVTTTISGTDIEGLLHAVVDVETMLEDMTWTEERETAWVRD</sequence>
<dbReference type="OrthoDB" id="3294360at2"/>